<dbReference type="FunFam" id="3.90.79.10:FF:000024">
    <property type="entry name" value="ADP-ribose pyrophosphatase"/>
    <property type="match status" value="1"/>
</dbReference>
<dbReference type="Pfam" id="PF00293">
    <property type="entry name" value="NUDIX"/>
    <property type="match status" value="1"/>
</dbReference>
<evidence type="ECO:0000256" key="1">
    <source>
        <dbReference type="ARBA" id="ARBA00001946"/>
    </source>
</evidence>
<evidence type="ECO:0000259" key="3">
    <source>
        <dbReference type="PROSITE" id="PS51462"/>
    </source>
</evidence>
<accession>A0A4R2RSF5</accession>
<comment type="caution">
    <text evidence="4">The sequence shown here is derived from an EMBL/GenBank/DDBJ whole genome shotgun (WGS) entry which is preliminary data.</text>
</comment>
<dbReference type="GO" id="GO:0019693">
    <property type="term" value="P:ribose phosphate metabolic process"/>
    <property type="evidence" value="ECO:0007669"/>
    <property type="project" value="TreeGrafter"/>
</dbReference>
<dbReference type="GO" id="GO:0005829">
    <property type="term" value="C:cytosol"/>
    <property type="evidence" value="ECO:0007669"/>
    <property type="project" value="TreeGrafter"/>
</dbReference>
<evidence type="ECO:0000313" key="5">
    <source>
        <dbReference type="Proteomes" id="UP000294813"/>
    </source>
</evidence>
<reference evidence="4 5" key="1">
    <citation type="submission" date="2019-03" db="EMBL/GenBank/DDBJ databases">
        <title>Genomic Encyclopedia of Type Strains, Phase IV (KMG-IV): sequencing the most valuable type-strain genomes for metagenomic binning, comparative biology and taxonomic classification.</title>
        <authorList>
            <person name="Goeker M."/>
        </authorList>
    </citation>
    <scope>NUCLEOTIDE SEQUENCE [LARGE SCALE GENOMIC DNA]</scope>
    <source>
        <strain evidence="4 5">DSM 11170</strain>
    </source>
</reference>
<keyword evidence="2" id="KW-0378">Hydrolase</keyword>
<dbReference type="SUPFAM" id="SSF55811">
    <property type="entry name" value="Nudix"/>
    <property type="match status" value="1"/>
</dbReference>
<dbReference type="RefSeq" id="WP_131918455.1">
    <property type="nucleotide sequence ID" value="NZ_JAOQNU010000005.1"/>
</dbReference>
<dbReference type="Proteomes" id="UP000294813">
    <property type="component" value="Unassembled WGS sequence"/>
</dbReference>
<dbReference type="InterPro" id="IPR015797">
    <property type="entry name" value="NUDIX_hydrolase-like_dom_sf"/>
</dbReference>
<keyword evidence="5" id="KW-1185">Reference proteome</keyword>
<dbReference type="Gene3D" id="3.90.79.10">
    <property type="entry name" value="Nucleoside Triphosphate Pyrophosphohydrolase"/>
    <property type="match status" value="1"/>
</dbReference>
<dbReference type="PANTHER" id="PTHR11839">
    <property type="entry name" value="UDP/ADP-SUGAR PYROPHOSPHATASE"/>
    <property type="match status" value="1"/>
</dbReference>
<name>A0A4R2RSF5_9FIRM</name>
<comment type="cofactor">
    <cofactor evidence="1">
        <name>Mg(2+)</name>
        <dbReference type="ChEBI" id="CHEBI:18420"/>
    </cofactor>
</comment>
<dbReference type="GO" id="GO:0006753">
    <property type="term" value="P:nucleoside phosphate metabolic process"/>
    <property type="evidence" value="ECO:0007669"/>
    <property type="project" value="TreeGrafter"/>
</dbReference>
<dbReference type="PROSITE" id="PS00893">
    <property type="entry name" value="NUDIX_BOX"/>
    <property type="match status" value="1"/>
</dbReference>
<sequence length="183" mass="20617">MEHLKEKMLEKGIVFEGNILTIRYDRVTLPDGAVRTREFVEHPGAAAIVPLTAQGEVILVRQWRYPIGQVAIEIPAGKLDLDEDPLECAKRELEEETGFAARRWQHMLSFYTSPGFSDEELHVYLAQDLKVSNARPDDDEFVEPLVVPLAAALEMIATGEIVDAKSIIGLYHAARMFQADKER</sequence>
<dbReference type="PANTHER" id="PTHR11839:SF18">
    <property type="entry name" value="NUDIX HYDROLASE DOMAIN-CONTAINING PROTEIN"/>
    <property type="match status" value="1"/>
</dbReference>
<dbReference type="OrthoDB" id="9806150at2"/>
<dbReference type="EMBL" id="SLXT01000005">
    <property type="protein sequence ID" value="TCP67192.1"/>
    <property type="molecule type" value="Genomic_DNA"/>
</dbReference>
<dbReference type="GO" id="GO:0016787">
    <property type="term" value="F:hydrolase activity"/>
    <property type="evidence" value="ECO:0007669"/>
    <property type="project" value="UniProtKB-KW"/>
</dbReference>
<evidence type="ECO:0000313" key="4">
    <source>
        <dbReference type="EMBL" id="TCP67192.1"/>
    </source>
</evidence>
<protein>
    <submittedName>
        <fullName evidence="4">ADP-ribose pyrophosphatase</fullName>
    </submittedName>
</protein>
<feature type="domain" description="Nudix hydrolase" evidence="3">
    <location>
        <begin position="40"/>
        <end position="169"/>
    </location>
</feature>
<dbReference type="AlphaFoldDB" id="A0A4R2RSF5"/>
<proteinExistence type="predicted"/>
<dbReference type="InterPro" id="IPR000086">
    <property type="entry name" value="NUDIX_hydrolase_dom"/>
</dbReference>
<dbReference type="PROSITE" id="PS51462">
    <property type="entry name" value="NUDIX"/>
    <property type="match status" value="1"/>
</dbReference>
<organism evidence="4 5">
    <name type="scientific">Heliophilum fasciatum</name>
    <dbReference type="NCBI Taxonomy" id="35700"/>
    <lineage>
        <taxon>Bacteria</taxon>
        <taxon>Bacillati</taxon>
        <taxon>Bacillota</taxon>
        <taxon>Clostridia</taxon>
        <taxon>Eubacteriales</taxon>
        <taxon>Heliobacteriaceae</taxon>
        <taxon>Heliophilum</taxon>
    </lineage>
</organism>
<evidence type="ECO:0000256" key="2">
    <source>
        <dbReference type="ARBA" id="ARBA00022801"/>
    </source>
</evidence>
<dbReference type="InterPro" id="IPR020084">
    <property type="entry name" value="NUDIX_hydrolase_CS"/>
</dbReference>
<gene>
    <name evidence="4" type="ORF">EDD73_10587</name>
</gene>